<accession>A0A382PYJ8</accession>
<dbReference type="AlphaFoldDB" id="A0A382PYJ8"/>
<dbReference type="InterPro" id="IPR050745">
    <property type="entry name" value="Multifunctional_regulatory"/>
</dbReference>
<name>A0A382PYJ8_9ZZZZ</name>
<evidence type="ECO:0000313" key="3">
    <source>
        <dbReference type="EMBL" id="SVC77162.1"/>
    </source>
</evidence>
<sequence length="305" mass="33341">AQSCRAEGFLRQQLKRLENCAKRVECRLTVKPQLNAIVAPCCWWEPPLLIRSMIAARNGGLSGVQAELDKGADVNAKALGGYTPLRFAARFGRKEIAELLIANGADVNAKDKDGRTPLHFAAGKCHKEIAELLIASGADVNAKDFLGRGRTPLHSAAEGGHREIAELLIDSGAEVNPICIVEREGGPNFGFGNFTRVSVTSLDLAVDECHPEIVDLLLAHGGRTAEELSLMPRLSYSNGQLVITGKVRDIKYEVLYSSDLTEWKVLDTVTLSSDEFPPIGVPPKVYVDKTAIEHPMRFYQLRLVE</sequence>
<dbReference type="PRINTS" id="PR01415">
    <property type="entry name" value="ANKYRIN"/>
</dbReference>
<dbReference type="InterPro" id="IPR002110">
    <property type="entry name" value="Ankyrin_rpt"/>
</dbReference>
<keyword evidence="1" id="KW-0677">Repeat</keyword>
<protein>
    <submittedName>
        <fullName evidence="3">Uncharacterized protein</fullName>
    </submittedName>
</protein>
<organism evidence="3">
    <name type="scientific">marine metagenome</name>
    <dbReference type="NCBI Taxonomy" id="408172"/>
    <lineage>
        <taxon>unclassified sequences</taxon>
        <taxon>metagenomes</taxon>
        <taxon>ecological metagenomes</taxon>
    </lineage>
</organism>
<dbReference type="Pfam" id="PF12796">
    <property type="entry name" value="Ank_2"/>
    <property type="match status" value="2"/>
</dbReference>
<dbReference type="PANTHER" id="PTHR24189">
    <property type="entry name" value="MYOTROPHIN"/>
    <property type="match status" value="1"/>
</dbReference>
<dbReference type="PANTHER" id="PTHR24189:SF50">
    <property type="entry name" value="ANKYRIN REPEAT AND SOCS BOX PROTEIN 2"/>
    <property type="match status" value="1"/>
</dbReference>
<dbReference type="SMART" id="SM00248">
    <property type="entry name" value="ANK"/>
    <property type="match status" value="4"/>
</dbReference>
<dbReference type="PROSITE" id="PS50297">
    <property type="entry name" value="ANK_REP_REGION"/>
    <property type="match status" value="3"/>
</dbReference>
<evidence type="ECO:0000256" key="1">
    <source>
        <dbReference type="ARBA" id="ARBA00022737"/>
    </source>
</evidence>
<gene>
    <name evidence="3" type="ORF">METZ01_LOCUS330016</name>
</gene>
<dbReference type="PROSITE" id="PS50088">
    <property type="entry name" value="ANK_REPEAT"/>
    <property type="match status" value="3"/>
</dbReference>
<dbReference type="EMBL" id="UINC01109969">
    <property type="protein sequence ID" value="SVC77162.1"/>
    <property type="molecule type" value="Genomic_DNA"/>
</dbReference>
<dbReference type="InterPro" id="IPR036770">
    <property type="entry name" value="Ankyrin_rpt-contain_sf"/>
</dbReference>
<evidence type="ECO:0000256" key="2">
    <source>
        <dbReference type="ARBA" id="ARBA00023043"/>
    </source>
</evidence>
<dbReference type="SUPFAM" id="SSF48403">
    <property type="entry name" value="Ankyrin repeat"/>
    <property type="match status" value="1"/>
</dbReference>
<feature type="non-terminal residue" evidence="3">
    <location>
        <position position="1"/>
    </location>
</feature>
<dbReference type="Gene3D" id="1.25.40.20">
    <property type="entry name" value="Ankyrin repeat-containing domain"/>
    <property type="match status" value="2"/>
</dbReference>
<proteinExistence type="predicted"/>
<keyword evidence="2" id="KW-0040">ANK repeat</keyword>
<reference evidence="3" key="1">
    <citation type="submission" date="2018-05" db="EMBL/GenBank/DDBJ databases">
        <authorList>
            <person name="Lanie J.A."/>
            <person name="Ng W.-L."/>
            <person name="Kazmierczak K.M."/>
            <person name="Andrzejewski T.M."/>
            <person name="Davidsen T.M."/>
            <person name="Wayne K.J."/>
            <person name="Tettelin H."/>
            <person name="Glass J.I."/>
            <person name="Rusch D."/>
            <person name="Podicherti R."/>
            <person name="Tsui H.-C.T."/>
            <person name="Winkler M.E."/>
        </authorList>
    </citation>
    <scope>NUCLEOTIDE SEQUENCE</scope>
</reference>